<organism evidence="4 5">
    <name type="scientific">Mucilaginibacter arboris</name>
    <dbReference type="NCBI Taxonomy" id="2682090"/>
    <lineage>
        <taxon>Bacteria</taxon>
        <taxon>Pseudomonadati</taxon>
        <taxon>Bacteroidota</taxon>
        <taxon>Sphingobacteriia</taxon>
        <taxon>Sphingobacteriales</taxon>
        <taxon>Sphingobacteriaceae</taxon>
        <taxon>Mucilaginibacter</taxon>
    </lineage>
</organism>
<keyword evidence="1 4" id="KW-0328">Glycosyltransferase</keyword>
<reference evidence="4 5" key="1">
    <citation type="submission" date="2019-12" db="EMBL/GenBank/DDBJ databases">
        <title>Mucilaginibacter sp. HMF7410 genome sequencing and assembly.</title>
        <authorList>
            <person name="Kang H."/>
            <person name="Cha I."/>
            <person name="Kim H."/>
            <person name="Joh K."/>
        </authorList>
    </citation>
    <scope>NUCLEOTIDE SEQUENCE [LARGE SCALE GENOMIC DNA]</scope>
    <source>
        <strain evidence="4 5">HMF7410</strain>
    </source>
</reference>
<name>A0A7K1SRR1_9SPHI</name>
<dbReference type="Gene3D" id="3.40.50.2020">
    <property type="match status" value="1"/>
</dbReference>
<evidence type="ECO:0000259" key="3">
    <source>
        <dbReference type="Pfam" id="PF14681"/>
    </source>
</evidence>
<comment type="caution">
    <text evidence="4">The sequence shown here is derived from an EMBL/GenBank/DDBJ whole genome shotgun (WGS) entry which is preliminary data.</text>
</comment>
<sequence length="214" mass="24047">MIFQLDQTNSVANRFIAEMRNVHTQQNPHRFRHNQTRLGEILAYEISKKLDYEETEVKTPLGIAKVNLPSAQPVLATILRAGLPFHQGFLNFFDRSASAFITAYRKTDSNHDFTIQVEHISSPNLDGQTVIMCDTMLASGQSIVQVCKRLQEKYKIKELHIAAVIASANGLKYVHENLLEAHIWVGSVDQEMNSYSYIIPGLGDAGDLSFGEKV</sequence>
<dbReference type="CDD" id="cd06223">
    <property type="entry name" value="PRTases_typeI"/>
    <property type="match status" value="1"/>
</dbReference>
<dbReference type="EMBL" id="WPIK01000001">
    <property type="protein sequence ID" value="MVN19993.1"/>
    <property type="molecule type" value="Genomic_DNA"/>
</dbReference>
<evidence type="ECO:0000256" key="2">
    <source>
        <dbReference type="ARBA" id="ARBA00022679"/>
    </source>
</evidence>
<dbReference type="PANTHER" id="PTHR43363:SF1">
    <property type="entry name" value="HYPOXANTHINE-GUANINE PHOSPHORIBOSYLTRANSFERASE"/>
    <property type="match status" value="1"/>
</dbReference>
<proteinExistence type="predicted"/>
<dbReference type="RefSeq" id="WP_157562800.1">
    <property type="nucleotide sequence ID" value="NZ_WPIK01000001.1"/>
</dbReference>
<gene>
    <name evidence="4" type="ORF">GO621_00405</name>
</gene>
<feature type="domain" description="Phosphoribosyltransferase" evidence="3">
    <location>
        <begin position="12"/>
        <end position="211"/>
    </location>
</feature>
<keyword evidence="2 4" id="KW-0808">Transferase</keyword>
<dbReference type="NCBIfam" id="NF001097">
    <property type="entry name" value="PRK00129.1"/>
    <property type="match status" value="1"/>
</dbReference>
<protein>
    <submittedName>
        <fullName evidence="4">Uracil phosphoribosyltransferase</fullName>
        <ecNumber evidence="4">2.4.2.9</ecNumber>
    </submittedName>
</protein>
<dbReference type="Pfam" id="PF14681">
    <property type="entry name" value="UPRTase"/>
    <property type="match status" value="1"/>
</dbReference>
<dbReference type="AlphaFoldDB" id="A0A7K1SRR1"/>
<evidence type="ECO:0000313" key="4">
    <source>
        <dbReference type="EMBL" id="MVN19993.1"/>
    </source>
</evidence>
<evidence type="ECO:0000313" key="5">
    <source>
        <dbReference type="Proteomes" id="UP000462014"/>
    </source>
</evidence>
<dbReference type="InterPro" id="IPR029057">
    <property type="entry name" value="PRTase-like"/>
</dbReference>
<dbReference type="InterPro" id="IPR000836">
    <property type="entry name" value="PRTase_dom"/>
</dbReference>
<accession>A0A7K1SRR1</accession>
<dbReference type="SUPFAM" id="SSF53271">
    <property type="entry name" value="PRTase-like"/>
    <property type="match status" value="1"/>
</dbReference>
<dbReference type="PANTHER" id="PTHR43363">
    <property type="entry name" value="HYPOXANTHINE PHOSPHORIBOSYLTRANSFERASE"/>
    <property type="match status" value="1"/>
</dbReference>
<dbReference type="EC" id="2.4.2.9" evidence="4"/>
<dbReference type="Proteomes" id="UP000462014">
    <property type="component" value="Unassembled WGS sequence"/>
</dbReference>
<evidence type="ECO:0000256" key="1">
    <source>
        <dbReference type="ARBA" id="ARBA00022676"/>
    </source>
</evidence>
<keyword evidence="5" id="KW-1185">Reference proteome</keyword>
<dbReference type="GO" id="GO:0004845">
    <property type="term" value="F:uracil phosphoribosyltransferase activity"/>
    <property type="evidence" value="ECO:0007669"/>
    <property type="project" value="UniProtKB-EC"/>
</dbReference>